<dbReference type="CDD" id="cd11791">
    <property type="entry name" value="SH3_UBASH3"/>
    <property type="match status" value="1"/>
</dbReference>
<evidence type="ECO:0000259" key="4">
    <source>
        <dbReference type="PROSITE" id="PS50002"/>
    </source>
</evidence>
<feature type="region of interest" description="Disordered" evidence="3">
    <location>
        <begin position="368"/>
        <end position="404"/>
    </location>
</feature>
<protein>
    <submittedName>
        <fullName evidence="6">Uncharacterized protein</fullName>
    </submittedName>
</protein>
<feature type="compositionally biased region" description="Basic and acidic residues" evidence="3">
    <location>
        <begin position="391"/>
        <end position="401"/>
    </location>
</feature>
<dbReference type="InterPro" id="IPR009097">
    <property type="entry name" value="Cyclic_Pdiesterase"/>
</dbReference>
<dbReference type="CDD" id="cd14301">
    <property type="entry name" value="UBA_UBS3B"/>
    <property type="match status" value="1"/>
</dbReference>
<dbReference type="InterPro" id="IPR009060">
    <property type="entry name" value="UBA-like_sf"/>
</dbReference>
<evidence type="ECO:0000313" key="6">
    <source>
        <dbReference type="EMBL" id="CAK8694247.1"/>
    </source>
</evidence>
<dbReference type="PROSITE" id="PS50030">
    <property type="entry name" value="UBA"/>
    <property type="match status" value="1"/>
</dbReference>
<dbReference type="EMBL" id="CAWYQH010000141">
    <property type="protein sequence ID" value="CAK8694247.1"/>
    <property type="molecule type" value="Genomic_DNA"/>
</dbReference>
<gene>
    <name evidence="6" type="ORF">CVLEPA_LOCUS27631</name>
</gene>
<dbReference type="SUPFAM" id="SSF55144">
    <property type="entry name" value="LigT-like"/>
    <property type="match status" value="1"/>
</dbReference>
<feature type="domain" description="SH3" evidence="4">
    <location>
        <begin position="240"/>
        <end position="307"/>
    </location>
</feature>
<dbReference type="InterPro" id="IPR015940">
    <property type="entry name" value="UBA"/>
</dbReference>
<evidence type="ECO:0000256" key="2">
    <source>
        <dbReference type="PROSITE-ProRule" id="PRU00192"/>
    </source>
</evidence>
<dbReference type="Gene3D" id="3.40.50.1240">
    <property type="entry name" value="Phosphoglycerate mutase-like"/>
    <property type="match status" value="1"/>
</dbReference>
<evidence type="ECO:0000259" key="5">
    <source>
        <dbReference type="PROSITE" id="PS50030"/>
    </source>
</evidence>
<feature type="domain" description="UBA" evidence="5">
    <location>
        <begin position="19"/>
        <end position="60"/>
    </location>
</feature>
<evidence type="ECO:0000313" key="7">
    <source>
        <dbReference type="Proteomes" id="UP001642483"/>
    </source>
</evidence>
<evidence type="ECO:0000256" key="3">
    <source>
        <dbReference type="SAM" id="MobiDB-lite"/>
    </source>
</evidence>
<dbReference type="InterPro" id="IPR013078">
    <property type="entry name" value="His_Pase_superF_clade-1"/>
</dbReference>
<feature type="compositionally biased region" description="Polar residues" evidence="3">
    <location>
        <begin position="377"/>
        <end position="390"/>
    </location>
</feature>
<dbReference type="PANTHER" id="PTHR16469">
    <property type="entry name" value="UBIQUITIN-ASSOCIATED AND SH3 DOMAIN-CONTAINING BA-RELATED"/>
    <property type="match status" value="1"/>
</dbReference>
<dbReference type="InterPro" id="IPR036028">
    <property type="entry name" value="SH3-like_dom_sf"/>
</dbReference>
<keyword evidence="7" id="KW-1185">Reference proteome</keyword>
<dbReference type="SUPFAM" id="SSF46934">
    <property type="entry name" value="UBA-like"/>
    <property type="match status" value="1"/>
</dbReference>
<feature type="region of interest" description="Disordered" evidence="3">
    <location>
        <begin position="322"/>
        <end position="344"/>
    </location>
</feature>
<dbReference type="Pfam" id="PF14604">
    <property type="entry name" value="SH3_9"/>
    <property type="match status" value="1"/>
</dbReference>
<dbReference type="SUPFAM" id="SSF53254">
    <property type="entry name" value="Phosphoglycerate mutase-like"/>
    <property type="match status" value="1"/>
</dbReference>
<dbReference type="InterPro" id="IPR001452">
    <property type="entry name" value="SH3_domain"/>
</dbReference>
<dbReference type="CDD" id="cd07067">
    <property type="entry name" value="HP_PGM_like"/>
    <property type="match status" value="1"/>
</dbReference>
<reference evidence="6 7" key="1">
    <citation type="submission" date="2024-02" db="EMBL/GenBank/DDBJ databases">
        <authorList>
            <person name="Daric V."/>
            <person name="Darras S."/>
        </authorList>
    </citation>
    <scope>NUCLEOTIDE SEQUENCE [LARGE SCALE GENOMIC DNA]</scope>
</reference>
<accession>A0ABP0GRD2</accession>
<proteinExistence type="predicted"/>
<sequence length="687" mass="76627">MAKEDQGLFLQQNAADTLLRNTSSLQVLLSMGFPKDRAHKALAATGDAGVQVACDWIFAHVKDPTLDQVTPREFILYACPMGPFGLQLEEFWQQSLVACGRNGVHTSFPHVTLCSFFKCKDENVSKLVRAVTTACNRVCADGTPSKFDVEYFAADNYVGLFLERSAANFLRKLSNAFAEEAQKIADTKVEPHSNKQLHITLAYKFPANHFNKLQSLAKKLDLKKASTWEIRLYSKDPKFGDCEILRVLYPYTPTSESHLQLINGDCIFVGPEDVSDKTGFEGWFYGTSWMTGCSGFFPVSHTEKSTDTDTWTVHKKYSLASKANETDNDQRLSRRYSRGADEFHTSGYSSSRGLLNTDIDTLLENSATANASSSDAQRTTPSLPSNQNSKSGEEPPPRPPKDVYAQVQKPKGAVGAVAVPPPVTPRARRIYIFRHAERVDVTFGKQWIKLSFDEQGKYHRKNLNMPKKLPGRCGGPSDFNHDSPITEMGLHQAFLTGQALKLIGVQISHAFSSPALRCLQTASSILKGLECDTKCSINTDYALYEWMKWSPATLPKFMDVNYLTKFGVNVAKSYQTKVKPKDLSANERCSEYFQRCHKFLSSVLKETSGDILITAHAGSLDGLSRQIQGLSPRPMPEFVNIVTKVPYCGAIVLEERADVGIWELIEPPFPTLTHAPNPHFDWKMLQD</sequence>
<dbReference type="Gene3D" id="2.30.30.40">
    <property type="entry name" value="SH3 Domains"/>
    <property type="match status" value="1"/>
</dbReference>
<dbReference type="SUPFAM" id="SSF50044">
    <property type="entry name" value="SH3-domain"/>
    <property type="match status" value="1"/>
</dbReference>
<comment type="caution">
    <text evidence="6">The sequence shown here is derived from an EMBL/GenBank/DDBJ whole genome shotgun (WGS) entry which is preliminary data.</text>
</comment>
<organism evidence="6 7">
    <name type="scientific">Clavelina lepadiformis</name>
    <name type="common">Light-bulb sea squirt</name>
    <name type="synonym">Ascidia lepadiformis</name>
    <dbReference type="NCBI Taxonomy" id="159417"/>
    <lineage>
        <taxon>Eukaryota</taxon>
        <taxon>Metazoa</taxon>
        <taxon>Chordata</taxon>
        <taxon>Tunicata</taxon>
        <taxon>Ascidiacea</taxon>
        <taxon>Aplousobranchia</taxon>
        <taxon>Clavelinidae</taxon>
        <taxon>Clavelina</taxon>
    </lineage>
</organism>
<dbReference type="InterPro" id="IPR051710">
    <property type="entry name" value="Phosphatase_SH3-domain"/>
</dbReference>
<dbReference type="Pfam" id="PF22562">
    <property type="entry name" value="UBA_7"/>
    <property type="match status" value="1"/>
</dbReference>
<dbReference type="PROSITE" id="PS50002">
    <property type="entry name" value="SH3"/>
    <property type="match status" value="1"/>
</dbReference>
<keyword evidence="1 2" id="KW-0728">SH3 domain</keyword>
<dbReference type="InterPro" id="IPR029033">
    <property type="entry name" value="His_PPase_superfam"/>
</dbReference>
<dbReference type="Gene3D" id="3.90.1140.10">
    <property type="entry name" value="Cyclic phosphodiesterase"/>
    <property type="match status" value="1"/>
</dbReference>
<dbReference type="Proteomes" id="UP001642483">
    <property type="component" value="Unassembled WGS sequence"/>
</dbReference>
<name>A0ABP0GRD2_CLALP</name>
<dbReference type="PANTHER" id="PTHR16469:SF27">
    <property type="entry name" value="UBIQUITIN-ASSOCIATED AND SH3 DOMAIN-CONTAINING BA-RELATED"/>
    <property type="match status" value="1"/>
</dbReference>
<dbReference type="Gene3D" id="1.10.8.10">
    <property type="entry name" value="DNA helicase RuvA subunit, C-terminal domain"/>
    <property type="match status" value="1"/>
</dbReference>
<dbReference type="Pfam" id="PF00300">
    <property type="entry name" value="His_Phos_1"/>
    <property type="match status" value="1"/>
</dbReference>
<feature type="compositionally biased region" description="Basic and acidic residues" evidence="3">
    <location>
        <begin position="324"/>
        <end position="344"/>
    </location>
</feature>
<evidence type="ECO:0000256" key="1">
    <source>
        <dbReference type="ARBA" id="ARBA00022443"/>
    </source>
</evidence>